<feature type="non-terminal residue" evidence="1">
    <location>
        <position position="667"/>
    </location>
</feature>
<evidence type="ECO:0000313" key="2">
    <source>
        <dbReference type="Proteomes" id="UP000814128"/>
    </source>
</evidence>
<gene>
    <name evidence="1" type="ORF">K488DRAFT_91943</name>
</gene>
<protein>
    <submittedName>
        <fullName evidence="1">Uncharacterized protein</fullName>
    </submittedName>
</protein>
<accession>A0ACB8Q4M8</accession>
<name>A0ACB8Q4M8_9AGAM</name>
<reference evidence="1" key="2">
    <citation type="journal article" date="2022" name="New Phytol.">
        <title>Evolutionary transition to the ectomycorrhizal habit in the genomes of a hyperdiverse lineage of mushroom-forming fungi.</title>
        <authorList>
            <person name="Looney B."/>
            <person name="Miyauchi S."/>
            <person name="Morin E."/>
            <person name="Drula E."/>
            <person name="Courty P.E."/>
            <person name="Kohler A."/>
            <person name="Kuo A."/>
            <person name="LaButti K."/>
            <person name="Pangilinan J."/>
            <person name="Lipzen A."/>
            <person name="Riley R."/>
            <person name="Andreopoulos W."/>
            <person name="He G."/>
            <person name="Johnson J."/>
            <person name="Nolan M."/>
            <person name="Tritt A."/>
            <person name="Barry K.W."/>
            <person name="Grigoriev I.V."/>
            <person name="Nagy L.G."/>
            <person name="Hibbett D."/>
            <person name="Henrissat B."/>
            <person name="Matheny P.B."/>
            <person name="Labbe J."/>
            <person name="Martin F.M."/>
        </authorList>
    </citation>
    <scope>NUCLEOTIDE SEQUENCE</scope>
    <source>
        <strain evidence="1">EC-137</strain>
    </source>
</reference>
<sequence length="667" mass="74320">MAKRTATVASDRGTAKWNETLTGFVMTPTEMVTFELFAQDRNGRKKLVGESPAPAQMFHSTATQEIKILYGGRLGSYGRISLRVSVAQAGQQRTIPAHERVLIFPSPSVQNEPSISPSSRILEDQPSHQPTESLSRREPASTAAPGLLPPEDYPDGRELSLSSPVVVPDAEPPRLASVIVDGAQLMSNIANTVIGQAGLWETLLGHVQSVTSILDKVSQVHPYASMAWSVLSAIPKATVQQIEYDANVTKLVEDLSKGFETLLEVQDLEKRCNDLKQAEIIARICQQTSECGSFIKLYFRNSNFWQRLVQNIVSGPDEIVQQYRTALDGLRRDFLERTAITTKICVLQITDHMERRFDQLSDQIWDSDATNILRDLPYGEGTRFDPSRRCLPGTRVSFLDEIKSWVEDPGSPQMLVLFGQAGMGKSTIASEIAWWFDNQGQLVSSFIFDRSLPQPPHLPITTLARDLCDTSLSFKHSLVEALRDNVTLAIGARDCATLFDRLLVQQLEKFTFVGNPVIVIDALDECGDEKQRRSLVSVLSQGMRNLPSNFRVLLTARPERDLESAFGSVSSIPPASVRIMRMDNKRLSASTEDDILEYTRSQLSTYIPDSDCQHVARMAGKLFQWASVACEFIVNPPLGRVHKDCLALILTKPMHDAQDKLDELYRT</sequence>
<dbReference type="Proteomes" id="UP000814128">
    <property type="component" value="Unassembled WGS sequence"/>
</dbReference>
<reference evidence="1" key="1">
    <citation type="submission" date="2021-02" db="EMBL/GenBank/DDBJ databases">
        <authorList>
            <consortium name="DOE Joint Genome Institute"/>
            <person name="Ahrendt S."/>
            <person name="Looney B.P."/>
            <person name="Miyauchi S."/>
            <person name="Morin E."/>
            <person name="Drula E."/>
            <person name="Courty P.E."/>
            <person name="Chicoki N."/>
            <person name="Fauchery L."/>
            <person name="Kohler A."/>
            <person name="Kuo A."/>
            <person name="Labutti K."/>
            <person name="Pangilinan J."/>
            <person name="Lipzen A."/>
            <person name="Riley R."/>
            <person name="Andreopoulos W."/>
            <person name="He G."/>
            <person name="Johnson J."/>
            <person name="Barry K.W."/>
            <person name="Grigoriev I.V."/>
            <person name="Nagy L."/>
            <person name="Hibbett D."/>
            <person name="Henrissat B."/>
            <person name="Matheny P.B."/>
            <person name="Labbe J."/>
            <person name="Martin F."/>
        </authorList>
    </citation>
    <scope>NUCLEOTIDE SEQUENCE</scope>
    <source>
        <strain evidence="1">EC-137</strain>
    </source>
</reference>
<comment type="caution">
    <text evidence="1">The sequence shown here is derived from an EMBL/GenBank/DDBJ whole genome shotgun (WGS) entry which is preliminary data.</text>
</comment>
<keyword evidence="2" id="KW-1185">Reference proteome</keyword>
<dbReference type="EMBL" id="MU274221">
    <property type="protein sequence ID" value="KAI0026743.1"/>
    <property type="molecule type" value="Genomic_DNA"/>
</dbReference>
<organism evidence="1 2">
    <name type="scientific">Vararia minispora EC-137</name>
    <dbReference type="NCBI Taxonomy" id="1314806"/>
    <lineage>
        <taxon>Eukaryota</taxon>
        <taxon>Fungi</taxon>
        <taxon>Dikarya</taxon>
        <taxon>Basidiomycota</taxon>
        <taxon>Agaricomycotina</taxon>
        <taxon>Agaricomycetes</taxon>
        <taxon>Russulales</taxon>
        <taxon>Lachnocladiaceae</taxon>
        <taxon>Vararia</taxon>
    </lineage>
</organism>
<proteinExistence type="predicted"/>
<evidence type="ECO:0000313" key="1">
    <source>
        <dbReference type="EMBL" id="KAI0026743.1"/>
    </source>
</evidence>